<dbReference type="InterPro" id="IPR053137">
    <property type="entry name" value="NLR-like"/>
</dbReference>
<dbReference type="Gene3D" id="3.40.1090.10">
    <property type="entry name" value="Cytosolic phospholipase A2 catalytic domain"/>
    <property type="match status" value="1"/>
</dbReference>
<evidence type="ECO:0000313" key="4">
    <source>
        <dbReference type="EMBL" id="KAH7012172.1"/>
    </source>
</evidence>
<feature type="active site" description="Proton acceptor" evidence="2">
    <location>
        <position position="213"/>
    </location>
</feature>
<feature type="active site" description="Nucleophile" evidence="2">
    <location>
        <position position="56"/>
    </location>
</feature>
<evidence type="ECO:0000256" key="2">
    <source>
        <dbReference type="PROSITE-ProRule" id="PRU01161"/>
    </source>
</evidence>
<dbReference type="InterPro" id="IPR011990">
    <property type="entry name" value="TPR-like_helical_dom_sf"/>
</dbReference>
<keyword evidence="1 2" id="KW-0443">Lipid metabolism</keyword>
<dbReference type="RefSeq" id="XP_046004548.1">
    <property type="nucleotide sequence ID" value="XM_046163009.1"/>
</dbReference>
<dbReference type="SUPFAM" id="SSF52540">
    <property type="entry name" value="P-loop containing nucleoside triphosphate hydrolases"/>
    <property type="match status" value="1"/>
</dbReference>
<dbReference type="GO" id="GO:0046486">
    <property type="term" value="P:glycerolipid metabolic process"/>
    <property type="evidence" value="ECO:0007669"/>
    <property type="project" value="UniProtKB-ARBA"/>
</dbReference>
<dbReference type="EMBL" id="JAGTJQ010000015">
    <property type="protein sequence ID" value="KAH7012172.1"/>
    <property type="molecule type" value="Genomic_DNA"/>
</dbReference>
<dbReference type="Pfam" id="PF00931">
    <property type="entry name" value="NB-ARC"/>
    <property type="match status" value="1"/>
</dbReference>
<sequence length="1044" mass="115418">MACPPPLRVLSLDGGGIRGISSLLILENIMEQIRDAERLDHVPRPCDRFDLIGGTSTGGIIAIMLGRLGMTVDECIRAYRSVARQAFTPKTKTILQKPRSGAFSATALEAAIKQTVREFCVESECVERRRQGQTTMGTCPHGDALFRSKSCTKTTVLAITKDNVDAPPTLFKTYDTSTALDGCTIWQVARATSAATTFFKPIKVGRDEIEFIDAGFGYNNPCELLIGEAQRQFPDHGQMQVLSIGTGLGDVVEISSSWTSIIKALKQMATSSERVATELHDRYRGSGCYYRFNVEQGLRDVTLSDWEKSSTISAHTLNYLKKRIGEINTFVDSFVAIDQGGNIRSSQELTSNATGAGTQTQRMPAELGESNPHHYIPLDNNELFVGRENHLNQLKTLFDRRKRKIALVGLGGVGKTQVALQLAYWVKECRKEHSVFWLPALSDGSFEQACVEIASTFAIPTAADDNDARKALQRYLSSDAAGKWLLVVDNADDTRLLFGAPDAPGGIHLYLPKRGDGVTLFTTRSNEVAVSVGRNDVVELGEMAPKEANFFLTKSVVQQNLLCDEVATVKLLKKLTYLPLAITQAAAYLSVKRMPAAEYLELLSATEADAIGLMSEGFRDDTRYEGSQNTIATTWLVSFDQIRNTDPAAAKLLSFLSCIEAKGIPQSLLPQLGSAQQLASAIGTLCAYAFLVRRNVSKVFDMHRLVQLAARNQLRQAGHEIQEMREAVRHIREVFPDDDYENRDEWREYLPHAFRVLSKDTGVDSEERNNLSFWVGRCLRVDGRSKEAVFHLEETCRWRDSRYPEEHPDRLASQHALAVAYEADGQVKKAVELLEHVVTVQERTLAEDHPSQLASQHTLAVAYEADGQVKKAVEFLEQVVAVRRRTLAEDHPSRLASQHALAIAHQADGQVKKAVELLEQVVAVKGKMLAEDHPSRLASQHTLALAYEADGQVKKAVELLEQVVAVRRRTLAEDHPSRLASQHTLALAYEADGQVKKAVELLEHVVTVEGRTLAEDHPSRLASQHALALLKHDIALEGDDADGR</sequence>
<dbReference type="InterPro" id="IPR002641">
    <property type="entry name" value="PNPLA_dom"/>
</dbReference>
<dbReference type="CDD" id="cd07216">
    <property type="entry name" value="Pat17_PNPLA8_PNPLA9_like3"/>
    <property type="match status" value="1"/>
</dbReference>
<organism evidence="4 5">
    <name type="scientific">Microdochium trichocladiopsis</name>
    <dbReference type="NCBI Taxonomy" id="1682393"/>
    <lineage>
        <taxon>Eukaryota</taxon>
        <taxon>Fungi</taxon>
        <taxon>Dikarya</taxon>
        <taxon>Ascomycota</taxon>
        <taxon>Pezizomycotina</taxon>
        <taxon>Sordariomycetes</taxon>
        <taxon>Xylariomycetidae</taxon>
        <taxon>Xylariales</taxon>
        <taxon>Microdochiaceae</taxon>
        <taxon>Microdochium</taxon>
    </lineage>
</organism>
<dbReference type="SUPFAM" id="SSF52151">
    <property type="entry name" value="FabD/lysophospholipase-like"/>
    <property type="match status" value="1"/>
</dbReference>
<dbReference type="PANTHER" id="PTHR46082">
    <property type="entry name" value="ATP/GTP-BINDING PROTEIN-RELATED"/>
    <property type="match status" value="1"/>
</dbReference>
<dbReference type="PANTHER" id="PTHR46082:SF6">
    <property type="entry name" value="AAA+ ATPASE DOMAIN-CONTAINING PROTEIN-RELATED"/>
    <property type="match status" value="1"/>
</dbReference>
<keyword evidence="5" id="KW-1185">Reference proteome</keyword>
<dbReference type="GO" id="GO:0043531">
    <property type="term" value="F:ADP binding"/>
    <property type="evidence" value="ECO:0007669"/>
    <property type="project" value="InterPro"/>
</dbReference>
<dbReference type="Proteomes" id="UP000756346">
    <property type="component" value="Unassembled WGS sequence"/>
</dbReference>
<reference evidence="4" key="1">
    <citation type="journal article" date="2021" name="Nat. Commun.">
        <title>Genetic determinants of endophytism in the Arabidopsis root mycobiome.</title>
        <authorList>
            <person name="Mesny F."/>
            <person name="Miyauchi S."/>
            <person name="Thiergart T."/>
            <person name="Pickel B."/>
            <person name="Atanasova L."/>
            <person name="Karlsson M."/>
            <person name="Huettel B."/>
            <person name="Barry K.W."/>
            <person name="Haridas S."/>
            <person name="Chen C."/>
            <person name="Bauer D."/>
            <person name="Andreopoulos W."/>
            <person name="Pangilinan J."/>
            <person name="LaButti K."/>
            <person name="Riley R."/>
            <person name="Lipzen A."/>
            <person name="Clum A."/>
            <person name="Drula E."/>
            <person name="Henrissat B."/>
            <person name="Kohler A."/>
            <person name="Grigoriev I.V."/>
            <person name="Martin F.M."/>
            <person name="Hacquard S."/>
        </authorList>
    </citation>
    <scope>NUCLEOTIDE SEQUENCE</scope>
    <source>
        <strain evidence="4">MPI-CAGE-CH-0230</strain>
    </source>
</reference>
<dbReference type="SUPFAM" id="SSF48452">
    <property type="entry name" value="TPR-like"/>
    <property type="match status" value="2"/>
</dbReference>
<gene>
    <name evidence="4" type="ORF">B0I36DRAFT_54621</name>
</gene>
<keyword evidence="4" id="KW-0808">Transferase</keyword>
<feature type="short sequence motif" description="GXGXXG" evidence="2">
    <location>
        <begin position="14"/>
        <end position="19"/>
    </location>
</feature>
<dbReference type="Gene3D" id="1.25.40.10">
    <property type="entry name" value="Tetratricopeptide repeat domain"/>
    <property type="match status" value="2"/>
</dbReference>
<evidence type="ECO:0000313" key="5">
    <source>
        <dbReference type="Proteomes" id="UP000756346"/>
    </source>
</evidence>
<dbReference type="PROSITE" id="PS51635">
    <property type="entry name" value="PNPLA"/>
    <property type="match status" value="1"/>
</dbReference>
<dbReference type="GO" id="GO:0016787">
    <property type="term" value="F:hydrolase activity"/>
    <property type="evidence" value="ECO:0007669"/>
    <property type="project" value="UniProtKB-UniRule"/>
</dbReference>
<accession>A0A9P8XS67</accession>
<dbReference type="Pfam" id="PF13374">
    <property type="entry name" value="TPR_10"/>
    <property type="match status" value="1"/>
</dbReference>
<dbReference type="InterPro" id="IPR019734">
    <property type="entry name" value="TPR_rpt"/>
</dbReference>
<keyword evidence="2" id="KW-0442">Lipid degradation</keyword>
<dbReference type="AlphaFoldDB" id="A0A9P8XS67"/>
<dbReference type="GO" id="GO:0016042">
    <property type="term" value="P:lipid catabolic process"/>
    <property type="evidence" value="ECO:0007669"/>
    <property type="project" value="UniProtKB-UniRule"/>
</dbReference>
<dbReference type="GeneID" id="70192555"/>
<evidence type="ECO:0000256" key="1">
    <source>
        <dbReference type="ARBA" id="ARBA00023098"/>
    </source>
</evidence>
<dbReference type="InterPro" id="IPR027417">
    <property type="entry name" value="P-loop_NTPase"/>
</dbReference>
<comment type="caution">
    <text evidence="2">Lacks conserved residue(s) required for the propagation of feature annotation.</text>
</comment>
<dbReference type="GO" id="GO:0016740">
    <property type="term" value="F:transferase activity"/>
    <property type="evidence" value="ECO:0007669"/>
    <property type="project" value="UniProtKB-KW"/>
</dbReference>
<feature type="short sequence motif" description="GXSXG" evidence="2">
    <location>
        <begin position="54"/>
        <end position="58"/>
    </location>
</feature>
<dbReference type="InterPro" id="IPR016035">
    <property type="entry name" value="Acyl_Trfase/lysoPLipase"/>
</dbReference>
<evidence type="ECO:0000259" key="3">
    <source>
        <dbReference type="PROSITE" id="PS51635"/>
    </source>
</evidence>
<proteinExistence type="predicted"/>
<dbReference type="InterPro" id="IPR002182">
    <property type="entry name" value="NB-ARC"/>
</dbReference>
<dbReference type="SMART" id="SM00028">
    <property type="entry name" value="TPR"/>
    <property type="match status" value="5"/>
</dbReference>
<dbReference type="Gene3D" id="3.40.50.300">
    <property type="entry name" value="P-loop containing nucleotide triphosphate hydrolases"/>
    <property type="match status" value="1"/>
</dbReference>
<feature type="domain" description="PNPLA" evidence="3">
    <location>
        <begin position="10"/>
        <end position="226"/>
    </location>
</feature>
<dbReference type="Pfam" id="PF01734">
    <property type="entry name" value="Patatin"/>
    <property type="match status" value="1"/>
</dbReference>
<protein>
    <submittedName>
        <fullName evidence="4">Acyl transferase/acyl hydrolase/lysophospholipase</fullName>
    </submittedName>
</protein>
<dbReference type="OrthoDB" id="1658288at2759"/>
<name>A0A9P8XS67_9PEZI</name>
<dbReference type="Pfam" id="PF13424">
    <property type="entry name" value="TPR_12"/>
    <property type="match status" value="2"/>
</dbReference>
<comment type="caution">
    <text evidence="4">The sequence shown here is derived from an EMBL/GenBank/DDBJ whole genome shotgun (WGS) entry which is preliminary data.</text>
</comment>
<keyword evidence="2 4" id="KW-0378">Hydrolase</keyword>